<reference evidence="3" key="1">
    <citation type="journal article" date="2024" name="IScience">
        <title>Strigolactones Initiate the Formation of Haustorium-like Structures in Castilleja.</title>
        <authorList>
            <person name="Buerger M."/>
            <person name="Peterson D."/>
            <person name="Chory J."/>
        </authorList>
    </citation>
    <scope>NUCLEOTIDE SEQUENCE [LARGE SCALE GENOMIC DNA]</scope>
</reference>
<proteinExistence type="predicted"/>
<sequence>MLAWSDRRDSGCIVDSGYSVTTLPSAIYKKLRETLIKNHFSRYTSKKMFARFKLCYYFSSKNETIDDLPYHFPSTGFGSRVSASTGICRPGRGKWWLVFLFGDDAL</sequence>
<dbReference type="Gene3D" id="2.40.70.10">
    <property type="entry name" value="Acid Proteases"/>
    <property type="match status" value="1"/>
</dbReference>
<evidence type="ECO:0000313" key="2">
    <source>
        <dbReference type="EMBL" id="KAL3647947.1"/>
    </source>
</evidence>
<comment type="caution">
    <text evidence="2">The sequence shown here is derived from an EMBL/GenBank/DDBJ whole genome shotgun (WGS) entry which is preliminary data.</text>
</comment>
<keyword evidence="3" id="KW-1185">Reference proteome</keyword>
<organism evidence="2 3">
    <name type="scientific">Castilleja foliolosa</name>
    <dbReference type="NCBI Taxonomy" id="1961234"/>
    <lineage>
        <taxon>Eukaryota</taxon>
        <taxon>Viridiplantae</taxon>
        <taxon>Streptophyta</taxon>
        <taxon>Embryophyta</taxon>
        <taxon>Tracheophyta</taxon>
        <taxon>Spermatophyta</taxon>
        <taxon>Magnoliopsida</taxon>
        <taxon>eudicotyledons</taxon>
        <taxon>Gunneridae</taxon>
        <taxon>Pentapetalae</taxon>
        <taxon>asterids</taxon>
        <taxon>lamiids</taxon>
        <taxon>Lamiales</taxon>
        <taxon>Orobanchaceae</taxon>
        <taxon>Pedicularideae</taxon>
        <taxon>Castillejinae</taxon>
        <taxon>Castilleja</taxon>
    </lineage>
</organism>
<name>A0ABD3E2E3_9LAMI</name>
<dbReference type="Pfam" id="PF14541">
    <property type="entry name" value="TAXi_C"/>
    <property type="match status" value="1"/>
</dbReference>
<gene>
    <name evidence="2" type="ORF">CASFOL_008915</name>
</gene>
<dbReference type="AlphaFoldDB" id="A0ABD3E2E3"/>
<dbReference type="InterPro" id="IPR032799">
    <property type="entry name" value="TAXi_C"/>
</dbReference>
<dbReference type="SUPFAM" id="SSF50630">
    <property type="entry name" value="Acid proteases"/>
    <property type="match status" value="1"/>
</dbReference>
<accession>A0ABD3E2E3</accession>
<dbReference type="InterPro" id="IPR021109">
    <property type="entry name" value="Peptidase_aspartic_dom_sf"/>
</dbReference>
<dbReference type="EMBL" id="JAVIJP010000009">
    <property type="protein sequence ID" value="KAL3647947.1"/>
    <property type="molecule type" value="Genomic_DNA"/>
</dbReference>
<evidence type="ECO:0000259" key="1">
    <source>
        <dbReference type="Pfam" id="PF14541"/>
    </source>
</evidence>
<protein>
    <recommendedName>
        <fullName evidence="1">Xylanase inhibitor C-terminal domain-containing protein</fullName>
    </recommendedName>
</protein>
<dbReference type="Proteomes" id="UP001632038">
    <property type="component" value="Unassembled WGS sequence"/>
</dbReference>
<evidence type="ECO:0000313" key="3">
    <source>
        <dbReference type="Proteomes" id="UP001632038"/>
    </source>
</evidence>
<feature type="domain" description="Xylanase inhibitor C-terminal" evidence="1">
    <location>
        <begin position="5"/>
        <end position="63"/>
    </location>
</feature>